<dbReference type="AlphaFoldDB" id="A0AAD8N6R7"/>
<dbReference type="GO" id="GO:0000785">
    <property type="term" value="C:chromatin"/>
    <property type="evidence" value="ECO:0007669"/>
    <property type="project" value="TreeGrafter"/>
</dbReference>
<protein>
    <submittedName>
        <fullName evidence="4">Lysine-specific demethylase</fullName>
    </submittedName>
</protein>
<dbReference type="Pfam" id="PF02928">
    <property type="entry name" value="zf-C5HC2"/>
    <property type="match status" value="1"/>
</dbReference>
<keyword evidence="5" id="KW-1185">Reference proteome</keyword>
<feature type="domain" description="JmjC" evidence="3">
    <location>
        <begin position="398"/>
        <end position="560"/>
    </location>
</feature>
<evidence type="ECO:0000313" key="5">
    <source>
        <dbReference type="Proteomes" id="UP001237642"/>
    </source>
</evidence>
<feature type="region of interest" description="Disordered" evidence="1">
    <location>
        <begin position="746"/>
        <end position="772"/>
    </location>
</feature>
<dbReference type="SMART" id="SM00545">
    <property type="entry name" value="JmjN"/>
    <property type="match status" value="1"/>
</dbReference>
<dbReference type="Pfam" id="PF02375">
    <property type="entry name" value="JmjN"/>
    <property type="match status" value="1"/>
</dbReference>
<feature type="compositionally biased region" description="Basic and acidic residues" evidence="1">
    <location>
        <begin position="749"/>
        <end position="761"/>
    </location>
</feature>
<feature type="compositionally biased region" description="Basic and acidic residues" evidence="1">
    <location>
        <begin position="847"/>
        <end position="857"/>
    </location>
</feature>
<dbReference type="InterPro" id="IPR004198">
    <property type="entry name" value="Znf_C5HC2"/>
</dbReference>
<evidence type="ECO:0000256" key="1">
    <source>
        <dbReference type="SAM" id="MobiDB-lite"/>
    </source>
</evidence>
<dbReference type="InterPro" id="IPR003349">
    <property type="entry name" value="JmjN"/>
</dbReference>
<dbReference type="EMBL" id="JAUIZM010000002">
    <property type="protein sequence ID" value="KAK1397891.1"/>
    <property type="molecule type" value="Genomic_DNA"/>
</dbReference>
<gene>
    <name evidence="4" type="ORF">POM88_007754</name>
</gene>
<name>A0AAD8N6R7_9APIA</name>
<dbReference type="GO" id="GO:0005634">
    <property type="term" value="C:nucleus"/>
    <property type="evidence" value="ECO:0007669"/>
    <property type="project" value="TreeGrafter"/>
</dbReference>
<dbReference type="InterPro" id="IPR003347">
    <property type="entry name" value="JmjC_dom"/>
</dbReference>
<dbReference type="PANTHER" id="PTHR10694:SF54">
    <property type="entry name" value="INACTIVE LYSINE-SPECIFIC DEMETHYLASE JMJ19-RELATED"/>
    <property type="match status" value="1"/>
</dbReference>
<feature type="region of interest" description="Disordered" evidence="1">
    <location>
        <begin position="927"/>
        <end position="946"/>
    </location>
</feature>
<dbReference type="PROSITE" id="PS51183">
    <property type="entry name" value="JMJN"/>
    <property type="match status" value="1"/>
</dbReference>
<feature type="domain" description="JmjN" evidence="2">
    <location>
        <begin position="182"/>
        <end position="223"/>
    </location>
</feature>
<reference evidence="4" key="2">
    <citation type="submission" date="2023-05" db="EMBL/GenBank/DDBJ databases">
        <authorList>
            <person name="Schelkunov M.I."/>
        </authorList>
    </citation>
    <scope>NUCLEOTIDE SEQUENCE</scope>
    <source>
        <strain evidence="4">Hsosn_3</strain>
        <tissue evidence="4">Leaf</tissue>
    </source>
</reference>
<feature type="compositionally biased region" description="Polar residues" evidence="1">
    <location>
        <begin position="792"/>
        <end position="810"/>
    </location>
</feature>
<dbReference type="Pfam" id="PF02373">
    <property type="entry name" value="JmjC"/>
    <property type="match status" value="1"/>
</dbReference>
<dbReference type="PROSITE" id="PS51184">
    <property type="entry name" value="JMJC"/>
    <property type="match status" value="1"/>
</dbReference>
<evidence type="ECO:0000259" key="3">
    <source>
        <dbReference type="PROSITE" id="PS51184"/>
    </source>
</evidence>
<organism evidence="4 5">
    <name type="scientific">Heracleum sosnowskyi</name>
    <dbReference type="NCBI Taxonomy" id="360622"/>
    <lineage>
        <taxon>Eukaryota</taxon>
        <taxon>Viridiplantae</taxon>
        <taxon>Streptophyta</taxon>
        <taxon>Embryophyta</taxon>
        <taxon>Tracheophyta</taxon>
        <taxon>Spermatophyta</taxon>
        <taxon>Magnoliopsida</taxon>
        <taxon>eudicotyledons</taxon>
        <taxon>Gunneridae</taxon>
        <taxon>Pentapetalae</taxon>
        <taxon>asterids</taxon>
        <taxon>campanulids</taxon>
        <taxon>Apiales</taxon>
        <taxon>Apiaceae</taxon>
        <taxon>Apioideae</taxon>
        <taxon>apioid superclade</taxon>
        <taxon>Tordylieae</taxon>
        <taxon>Tordyliinae</taxon>
        <taxon>Heracleum</taxon>
    </lineage>
</organism>
<dbReference type="SMART" id="SM00558">
    <property type="entry name" value="JmjC"/>
    <property type="match status" value="1"/>
</dbReference>
<evidence type="ECO:0000313" key="4">
    <source>
        <dbReference type="EMBL" id="KAK1397891.1"/>
    </source>
</evidence>
<dbReference type="Proteomes" id="UP001237642">
    <property type="component" value="Unassembled WGS sequence"/>
</dbReference>
<dbReference type="Gene3D" id="2.60.120.650">
    <property type="entry name" value="Cupin"/>
    <property type="match status" value="1"/>
</dbReference>
<feature type="region of interest" description="Disordered" evidence="1">
    <location>
        <begin position="88"/>
        <end position="108"/>
    </location>
</feature>
<proteinExistence type="predicted"/>
<comment type="caution">
    <text evidence="4">The sequence shown here is derived from an EMBL/GenBank/DDBJ whole genome shotgun (WGS) entry which is preliminary data.</text>
</comment>
<dbReference type="SUPFAM" id="SSF51197">
    <property type="entry name" value="Clavaminate synthase-like"/>
    <property type="match status" value="1"/>
</dbReference>
<dbReference type="GO" id="GO:0034647">
    <property type="term" value="F:histone H3K4me/H3K4me2/H3K4me3 demethylase activity"/>
    <property type="evidence" value="ECO:0007669"/>
    <property type="project" value="TreeGrafter"/>
</dbReference>
<feature type="compositionally biased region" description="Polar residues" evidence="1">
    <location>
        <begin position="890"/>
        <end position="913"/>
    </location>
</feature>
<accession>A0AAD8N6R7</accession>
<dbReference type="GO" id="GO:0010468">
    <property type="term" value="P:regulation of gene expression"/>
    <property type="evidence" value="ECO:0007669"/>
    <property type="project" value="TreeGrafter"/>
</dbReference>
<evidence type="ECO:0000259" key="2">
    <source>
        <dbReference type="PROSITE" id="PS51183"/>
    </source>
</evidence>
<feature type="compositionally biased region" description="Basic and acidic residues" evidence="1">
    <location>
        <begin position="927"/>
        <end position="936"/>
    </location>
</feature>
<reference evidence="4" key="1">
    <citation type="submission" date="2023-02" db="EMBL/GenBank/DDBJ databases">
        <title>Genome of toxic invasive species Heracleum sosnowskyi carries increased number of genes despite the absence of recent whole-genome duplications.</title>
        <authorList>
            <person name="Schelkunov M."/>
            <person name="Shtratnikova V."/>
            <person name="Makarenko M."/>
            <person name="Klepikova A."/>
            <person name="Omelchenko D."/>
            <person name="Novikova G."/>
            <person name="Obukhova E."/>
            <person name="Bogdanov V."/>
            <person name="Penin A."/>
            <person name="Logacheva M."/>
        </authorList>
    </citation>
    <scope>NUCLEOTIDE SEQUENCE</scope>
    <source>
        <strain evidence="4">Hsosn_3</strain>
        <tissue evidence="4">Leaf</tissue>
    </source>
</reference>
<sequence length="984" mass="110908">MGSWYLCHKSELTRFDSSNWTQPRKTEHKHRRLRTSTVAHSTAHSVCIEPMENISVNDTVEKLSIPPGFVSLTSFTLKRSRANRDSCSPIHNGIEYHQKPASSGTSSDIIETPKYKKSPGARPWIVYNQPSHDTDEIESERILTNHESKTSLPKGLLRCGDCLKVTSSWQPEAAQIPVLEGAPVFYPTEEEFKDTLNYAANIRPKAERYGICRIVPPPSWKPPELLKGKKKWETEKFSTYVQEVDELKDRYSKRKLRKITETIKDKMRTAPMMGMEYGPVGGWNTDSDEVEYSHEGFEFECGPNFTLDTFKKYADHFKEHYFCKKHKAVNVDANLSVLPAEHTLEVKDIEGEYWRIIENPTAKIEVLCCADLDSRTFGSGFPLLSNSLQTQNYLKYIESGWNLNNTAKLPGSLLAFENHITSAASIPRRHVGMCFSSHCWKVEEHHLYSLCYMHFGAPKIWYGIPGRYLFKFEAVLKRKYPHLSEHPALLYDLATQLSLSSLESEGIPVYRCVQLQGEFLLIFPGAYYSGIDCGFNCSEAVNFAPFDWLPHGQNVVELYSERSRKTSVSHDKLLLHAAIEAVKALWELTMKNKNNSAHILRWTSVCGKDGILAKALESRYRQERRRREYLCNFSQSQEMEKDFDSTIKRECFICLYDLHLSAASCPCSPGRYSCLQHAKQLCSCAWSDRVFNYRYKIGDLHLLVKALEGRSSAVYKWATENLEISVDFNVPNDISPRAPKLDNVLTSADKSEKAKHIETEGHNPSAGPASVKLKDVVNRTIHTLASRDAMNPLQQTLPSTASLNKSTVVPASTKADPKVSSNGKERFISTSLVDHQHHPGKGLNSADKSEKAKHTEPQAHNPSTRPASVKLKDVVNRATHTLASRDAMNPLQQTLPSTASFNKSSVVPTSTTADPKVSSGKERLISTSVDHHHPPDRGLNSANNPRINLAQTPLSQIFLNRHGAEQSSLPYQANNVIVLSDDEE</sequence>
<feature type="region of interest" description="Disordered" evidence="1">
    <location>
        <begin position="787"/>
        <end position="921"/>
    </location>
</feature>
<dbReference type="PANTHER" id="PTHR10694">
    <property type="entry name" value="LYSINE-SPECIFIC DEMETHYLASE"/>
    <property type="match status" value="1"/>
</dbReference>